<keyword evidence="1" id="KW-0812">Transmembrane</keyword>
<evidence type="ECO:0000256" key="1">
    <source>
        <dbReference type="SAM" id="Phobius"/>
    </source>
</evidence>
<dbReference type="EMBL" id="WTUZ01000007">
    <property type="protein sequence ID" value="MZQ81076.1"/>
    <property type="molecule type" value="Genomic_DNA"/>
</dbReference>
<dbReference type="Proteomes" id="UP000481087">
    <property type="component" value="Unassembled WGS sequence"/>
</dbReference>
<evidence type="ECO:0000313" key="3">
    <source>
        <dbReference type="Proteomes" id="UP000481087"/>
    </source>
</evidence>
<feature type="transmembrane region" description="Helical" evidence="1">
    <location>
        <begin position="7"/>
        <end position="34"/>
    </location>
</feature>
<name>A0A6L8UV76_9BACL</name>
<reference evidence="2 3" key="1">
    <citation type="submission" date="2019-12" db="EMBL/GenBank/DDBJ databases">
        <title>Paenibacillus sp. nov. sp. isolated from soil.</title>
        <authorList>
            <person name="Kim J."/>
            <person name="Jeong S.E."/>
            <person name="Jung H.S."/>
            <person name="Jeon C.O."/>
        </authorList>
    </citation>
    <scope>NUCLEOTIDE SEQUENCE [LARGE SCALE GENOMIC DNA]</scope>
    <source>
        <strain evidence="2 3">5J-6</strain>
    </source>
</reference>
<evidence type="ECO:0000313" key="2">
    <source>
        <dbReference type="EMBL" id="MZQ81076.1"/>
    </source>
</evidence>
<dbReference type="AlphaFoldDB" id="A0A6L8UV76"/>
<gene>
    <name evidence="2" type="ORF">GQF01_02865</name>
</gene>
<dbReference type="Pfam" id="PF08592">
    <property type="entry name" value="Anthrone_oxy"/>
    <property type="match status" value="1"/>
</dbReference>
<feature type="transmembrane region" description="Helical" evidence="1">
    <location>
        <begin position="139"/>
        <end position="158"/>
    </location>
</feature>
<accession>A0A6L8UV76</accession>
<protein>
    <submittedName>
        <fullName evidence="2">DUF1772 domain-containing protein</fullName>
    </submittedName>
</protein>
<keyword evidence="3" id="KW-1185">Reference proteome</keyword>
<dbReference type="InterPro" id="IPR013901">
    <property type="entry name" value="Anthrone_oxy"/>
</dbReference>
<proteinExistence type="predicted"/>
<keyword evidence="1" id="KW-0472">Membrane</keyword>
<sequence>MMLKLLYYLTFASSLGAGLLAGVFFAFSFFVMQALAKLPTEQGISAMQSINTTILQSSFMVIFMGTTALSVVLGIASFIKLSKISAIYVIAGSLLIFVGVFLVTVLFNVPLNDTLAAATPGSSEGAQAWMEYLDSWMPWNHVRTIASIGALIFFIMAIRSWEF</sequence>
<feature type="transmembrane region" description="Helical" evidence="1">
    <location>
        <begin position="54"/>
        <end position="79"/>
    </location>
</feature>
<comment type="caution">
    <text evidence="2">The sequence shown here is derived from an EMBL/GenBank/DDBJ whole genome shotgun (WGS) entry which is preliminary data.</text>
</comment>
<feature type="transmembrane region" description="Helical" evidence="1">
    <location>
        <begin position="86"/>
        <end position="107"/>
    </location>
</feature>
<organism evidence="2 3">
    <name type="scientific">Paenibacillus silvestris</name>
    <dbReference type="NCBI Taxonomy" id="2606219"/>
    <lineage>
        <taxon>Bacteria</taxon>
        <taxon>Bacillati</taxon>
        <taxon>Bacillota</taxon>
        <taxon>Bacilli</taxon>
        <taxon>Bacillales</taxon>
        <taxon>Paenibacillaceae</taxon>
        <taxon>Paenibacillus</taxon>
    </lineage>
</organism>
<keyword evidence="1" id="KW-1133">Transmembrane helix</keyword>